<dbReference type="Proteomes" id="UP000724149">
    <property type="component" value="Unassembled WGS sequence"/>
</dbReference>
<evidence type="ECO:0000256" key="1">
    <source>
        <dbReference type="SAM" id="Phobius"/>
    </source>
</evidence>
<feature type="transmembrane region" description="Helical" evidence="1">
    <location>
        <begin position="90"/>
        <end position="110"/>
    </location>
</feature>
<accession>A0ABS2GQB6</accession>
<keyword evidence="1" id="KW-1133">Transmembrane helix</keyword>
<evidence type="ECO:0000313" key="2">
    <source>
        <dbReference type="EMBL" id="MBM6923675.1"/>
    </source>
</evidence>
<keyword evidence="3" id="KW-1185">Reference proteome</keyword>
<dbReference type="Pfam" id="PF06898">
    <property type="entry name" value="YqfD"/>
    <property type="match status" value="1"/>
</dbReference>
<reference evidence="2 3" key="1">
    <citation type="journal article" date="2021" name="Sci. Rep.">
        <title>The distribution of antibiotic resistance genes in chicken gut microbiota commensals.</title>
        <authorList>
            <person name="Juricova H."/>
            <person name="Matiasovicova J."/>
            <person name="Kubasova T."/>
            <person name="Cejkova D."/>
            <person name="Rychlik I."/>
        </authorList>
    </citation>
    <scope>NUCLEOTIDE SEQUENCE [LARGE SCALE GENOMIC DNA]</scope>
    <source>
        <strain evidence="2 3">An564</strain>
    </source>
</reference>
<organism evidence="2 3">
    <name type="scientific">Hydrogenoanaerobacterium saccharovorans</name>
    <dbReference type="NCBI Taxonomy" id="474960"/>
    <lineage>
        <taxon>Bacteria</taxon>
        <taxon>Bacillati</taxon>
        <taxon>Bacillota</taxon>
        <taxon>Clostridia</taxon>
        <taxon>Eubacteriales</taxon>
        <taxon>Oscillospiraceae</taxon>
        <taxon>Hydrogenoanaerobacterium</taxon>
    </lineage>
</organism>
<dbReference type="InterPro" id="IPR010690">
    <property type="entry name" value="YqfD"/>
</dbReference>
<name>A0ABS2GQB6_9FIRM</name>
<dbReference type="RefSeq" id="WP_204721180.1">
    <property type="nucleotide sequence ID" value="NZ_JACSNR010000007.1"/>
</dbReference>
<keyword evidence="1" id="KW-0812">Transmembrane</keyword>
<proteinExistence type="predicted"/>
<keyword evidence="1" id="KW-0472">Membrane</keyword>
<comment type="caution">
    <text evidence="2">The sequence shown here is derived from an EMBL/GenBank/DDBJ whole genome shotgun (WGS) entry which is preliminary data.</text>
</comment>
<gene>
    <name evidence="2" type="ORF">H9X81_08235</name>
</gene>
<sequence>MKMDQLYRRFRGTVRFTAEGGHALRMPGLLAADGIPLYGVTPTELGFEAEIAAEYYRKAAKAARRTGTRIRLREKHGISFWLFRNRKRRGLFAGILAAVLVMAFLSRFLWVVRIDGTLEHYTEAQLREQLREYGLREGTLVSELDAASIEQSMMIANDDLAFIAVNLRGSTAEVIVRPRTRIEEEPGTGGQPANVVSLYDGVVRSIEVYSGTPQVKVGDTVCAGDLLIGAIVETTNGRSSVKQASGRVMIEHEEDLAVAVPLTEQMLLPTGEVRQVRSLEFCGLEIPLGPDPVGETRTETREHRLTAFGTPLPVVLIVREHSLLEEQEVTRTEAEAEALAEQQLAELEQTQLGQAEVLERVLTGTVDGNVFLLRGHYLVLEDAALERQFEVNQ</sequence>
<evidence type="ECO:0000313" key="3">
    <source>
        <dbReference type="Proteomes" id="UP000724149"/>
    </source>
</evidence>
<dbReference type="EMBL" id="JACSNR010000007">
    <property type="protein sequence ID" value="MBM6923675.1"/>
    <property type="molecule type" value="Genomic_DNA"/>
</dbReference>
<protein>
    <submittedName>
        <fullName evidence="2">Sporulation protein YqfD</fullName>
    </submittedName>
</protein>